<protein>
    <submittedName>
        <fullName evidence="2">Polymer-forming cytoskeletal protein</fullName>
    </submittedName>
</protein>
<dbReference type="PANTHER" id="PTHR35024:SF4">
    <property type="entry name" value="POLYMER-FORMING CYTOSKELETAL PROTEIN"/>
    <property type="match status" value="1"/>
</dbReference>
<reference evidence="3" key="1">
    <citation type="journal article" date="2019" name="Int. J. Syst. Evol. Microbiol.">
        <title>The Global Catalogue of Microorganisms (GCM) 10K type strain sequencing project: providing services to taxonomists for standard genome sequencing and annotation.</title>
        <authorList>
            <consortium name="The Broad Institute Genomics Platform"/>
            <consortium name="The Broad Institute Genome Sequencing Center for Infectious Disease"/>
            <person name="Wu L."/>
            <person name="Ma J."/>
        </authorList>
    </citation>
    <scope>NUCLEOTIDE SEQUENCE [LARGE SCALE GENOMIC DNA]</scope>
    <source>
        <strain evidence="3">CCUG 59129</strain>
    </source>
</reference>
<keyword evidence="3" id="KW-1185">Reference proteome</keyword>
<proteinExistence type="inferred from homology"/>
<name>A0ABW3HQB1_9BACL</name>
<evidence type="ECO:0000256" key="1">
    <source>
        <dbReference type="ARBA" id="ARBA00044755"/>
    </source>
</evidence>
<sequence length="132" mass="13234">MFKNKSGKVNPDTTDTLIGVGTVLEGTLKSQAGIRIEGTVVGDIVSSGDVIIGESGRAQSNIAARNLMLGGQLDGNAEVTGKLTICATGVLNGNISVGSLIIEAGGAFNGSSKMAAATKQETSAVKQEKPAS</sequence>
<accession>A0ABW3HQB1</accession>
<evidence type="ECO:0000313" key="3">
    <source>
        <dbReference type="Proteomes" id="UP001596989"/>
    </source>
</evidence>
<comment type="caution">
    <text evidence="2">The sequence shown here is derived from an EMBL/GenBank/DDBJ whole genome shotgun (WGS) entry which is preliminary data.</text>
</comment>
<organism evidence="2 3">
    <name type="scientific">Paenibacillus chungangensis</name>
    <dbReference type="NCBI Taxonomy" id="696535"/>
    <lineage>
        <taxon>Bacteria</taxon>
        <taxon>Bacillati</taxon>
        <taxon>Bacillota</taxon>
        <taxon>Bacilli</taxon>
        <taxon>Bacillales</taxon>
        <taxon>Paenibacillaceae</taxon>
        <taxon>Paenibacillus</taxon>
    </lineage>
</organism>
<dbReference type="RefSeq" id="WP_377563987.1">
    <property type="nucleotide sequence ID" value="NZ_JBHTJZ010000011.1"/>
</dbReference>
<evidence type="ECO:0000313" key="2">
    <source>
        <dbReference type="EMBL" id="MFD0959744.1"/>
    </source>
</evidence>
<comment type="similarity">
    <text evidence="1">Belongs to the bactofilin family.</text>
</comment>
<dbReference type="Pfam" id="PF04519">
    <property type="entry name" value="Bactofilin"/>
    <property type="match status" value="1"/>
</dbReference>
<gene>
    <name evidence="2" type="ORF">ACFQ2I_10120</name>
</gene>
<dbReference type="PANTHER" id="PTHR35024">
    <property type="entry name" value="HYPOTHETICAL CYTOSOLIC PROTEIN"/>
    <property type="match status" value="1"/>
</dbReference>
<dbReference type="Proteomes" id="UP001596989">
    <property type="component" value="Unassembled WGS sequence"/>
</dbReference>
<dbReference type="EMBL" id="JBHTJZ010000011">
    <property type="protein sequence ID" value="MFD0959744.1"/>
    <property type="molecule type" value="Genomic_DNA"/>
</dbReference>
<dbReference type="InterPro" id="IPR007607">
    <property type="entry name" value="BacA/B"/>
</dbReference>